<keyword evidence="4 5" id="KW-0949">S-adenosyl-L-methionine</keyword>
<dbReference type="GO" id="GO:0010420">
    <property type="term" value="F:polyprenyldihydroxybenzoate methyltransferase activity"/>
    <property type="evidence" value="ECO:0007669"/>
    <property type="project" value="UniProtKB-UniRule"/>
</dbReference>
<dbReference type="UniPathway" id="UPA00232"/>
<comment type="cofactor">
    <cofactor evidence="5">
        <name>Mg(2+)</name>
        <dbReference type="ChEBI" id="CHEBI:18420"/>
    </cofactor>
</comment>
<dbReference type="InterPro" id="IPR013216">
    <property type="entry name" value="Methyltransf_11"/>
</dbReference>
<dbReference type="HOGENOM" id="CLU_042432_3_1_1"/>
<evidence type="ECO:0000256" key="2">
    <source>
        <dbReference type="ARBA" id="ARBA00022679"/>
    </source>
</evidence>
<feature type="binding site" evidence="5">
    <location>
        <position position="106"/>
    </location>
    <ligand>
        <name>S-adenosyl-L-methionine</name>
        <dbReference type="ChEBI" id="CHEBI:59789"/>
    </ligand>
</feature>
<reference evidence="8 9" key="1">
    <citation type="journal article" date="2014" name="BMC Genomics">
        <title>Genome sequencing of four Aureobasidium pullulans varieties: biotechnological potential, stress tolerance, and description of new species.</title>
        <authorList>
            <person name="Gostin Ar C."/>
            <person name="Ohm R.A."/>
            <person name="Kogej T."/>
            <person name="Sonjak S."/>
            <person name="Turk M."/>
            <person name="Zajc J."/>
            <person name="Zalar P."/>
            <person name="Grube M."/>
            <person name="Sun H."/>
            <person name="Han J."/>
            <person name="Sharma A."/>
            <person name="Chiniquy J."/>
            <person name="Ngan C.Y."/>
            <person name="Lipzen A."/>
            <person name="Barry K."/>
            <person name="Grigoriev I.V."/>
            <person name="Gunde-Cimerman N."/>
        </authorList>
    </citation>
    <scope>NUCLEOTIDE SEQUENCE [LARGE SCALE GENOMIC DNA]</scope>
    <source>
        <strain evidence="8 9">CBS 110374</strain>
    </source>
</reference>
<dbReference type="InterPro" id="IPR010233">
    <property type="entry name" value="UbiG_MeTrfase"/>
</dbReference>
<feature type="binding site" evidence="5">
    <location>
        <position position="185"/>
    </location>
    <ligand>
        <name>Mg(2+)</name>
        <dbReference type="ChEBI" id="CHEBI:18420"/>
    </ligand>
</feature>
<evidence type="ECO:0000256" key="3">
    <source>
        <dbReference type="ARBA" id="ARBA00022688"/>
    </source>
</evidence>
<dbReference type="GO" id="GO:0046872">
    <property type="term" value="F:metal ion binding"/>
    <property type="evidence" value="ECO:0007669"/>
    <property type="project" value="UniProtKB-KW"/>
</dbReference>
<dbReference type="GO" id="GO:0032259">
    <property type="term" value="P:methylation"/>
    <property type="evidence" value="ECO:0007669"/>
    <property type="project" value="UniProtKB-KW"/>
</dbReference>
<dbReference type="GO" id="GO:0031314">
    <property type="term" value="C:extrinsic component of mitochondrial inner membrane"/>
    <property type="evidence" value="ECO:0007669"/>
    <property type="project" value="UniProtKB-UniRule"/>
</dbReference>
<name>A0A074VTW7_AURM1</name>
<comment type="subunit">
    <text evidence="5">Component of a multi-subunit COQ enzyme complex, composed of at least COQ3, COQ4, COQ5, COQ6, COQ7 and COQ9.</text>
</comment>
<evidence type="ECO:0000256" key="6">
    <source>
        <dbReference type="SAM" id="MobiDB-lite"/>
    </source>
</evidence>
<dbReference type="Proteomes" id="UP000030672">
    <property type="component" value="Unassembled WGS sequence"/>
</dbReference>
<keyword evidence="3 5" id="KW-0831">Ubiquinone biosynthesis</keyword>
<accession>A0A074VTW7</accession>
<keyword evidence="5" id="KW-0496">Mitochondrion</keyword>
<dbReference type="NCBIfam" id="TIGR01983">
    <property type="entry name" value="UbiG"/>
    <property type="match status" value="1"/>
</dbReference>
<dbReference type="CDD" id="cd02440">
    <property type="entry name" value="AdoMet_MTases"/>
    <property type="match status" value="1"/>
</dbReference>
<keyword evidence="5" id="KW-0460">Magnesium</keyword>
<evidence type="ECO:0000256" key="1">
    <source>
        <dbReference type="ARBA" id="ARBA00022603"/>
    </source>
</evidence>
<dbReference type="EC" id="2.1.1.64" evidence="5"/>
<comment type="pathway">
    <text evidence="5">Cofactor biosynthesis; ubiquinone biosynthesis.</text>
</comment>
<evidence type="ECO:0000313" key="9">
    <source>
        <dbReference type="Proteomes" id="UP000030672"/>
    </source>
</evidence>
<keyword evidence="8" id="KW-0830">Ubiquinone</keyword>
<evidence type="ECO:0000256" key="4">
    <source>
        <dbReference type="ARBA" id="ARBA00022691"/>
    </source>
</evidence>
<dbReference type="EC" id="2.1.1.114" evidence="5"/>
<keyword evidence="2 5" id="KW-0808">Transferase</keyword>
<dbReference type="InterPro" id="IPR029063">
    <property type="entry name" value="SAM-dependent_MTases_sf"/>
</dbReference>
<evidence type="ECO:0000313" key="8">
    <source>
        <dbReference type="EMBL" id="KEQ63898.1"/>
    </source>
</evidence>
<proteinExistence type="inferred from homology"/>
<evidence type="ECO:0000256" key="5">
    <source>
        <dbReference type="HAMAP-Rule" id="MF_03190"/>
    </source>
</evidence>
<dbReference type="GO" id="GO:0061542">
    <property type="term" value="F:3-demethylubiquinol 3-O-methyltransferase activity"/>
    <property type="evidence" value="ECO:0007669"/>
    <property type="project" value="UniProtKB-UniRule"/>
</dbReference>
<dbReference type="AlphaFoldDB" id="A0A074VTW7"/>
<gene>
    <name evidence="5" type="primary">COQ3</name>
    <name evidence="8" type="ORF">M437DRAFT_83600</name>
</gene>
<feature type="domain" description="Methyltransferase type 11" evidence="7">
    <location>
        <begin position="103"/>
        <end position="208"/>
    </location>
</feature>
<dbReference type="HAMAP" id="MF_00472">
    <property type="entry name" value="UbiG"/>
    <property type="match status" value="1"/>
</dbReference>
<feature type="binding site" evidence="5">
    <location>
        <position position="78"/>
    </location>
    <ligand>
        <name>S-adenosyl-L-methionine</name>
        <dbReference type="ChEBI" id="CHEBI:59789"/>
    </ligand>
</feature>
<protein>
    <recommendedName>
        <fullName evidence="5">Ubiquinone biosynthesis O-methyltransferase, mitochondrial</fullName>
    </recommendedName>
    <alternativeName>
        <fullName evidence="5">3-demethylubiquinol 3-O-methyltransferase</fullName>
        <ecNumber evidence="5">2.1.1.64</ecNumber>
    </alternativeName>
    <alternativeName>
        <fullName evidence="5">3-demethylubiquinone 3-O-methyltransferase</fullName>
        <ecNumber evidence="5">2.1.1.-</ecNumber>
    </alternativeName>
    <alternativeName>
        <fullName evidence="5">Polyprenyldihydroxybenzoate methyltransferase</fullName>
        <ecNumber evidence="5">2.1.1.114</ecNumber>
    </alternativeName>
</protein>
<dbReference type="PANTHER" id="PTHR43464:SF19">
    <property type="entry name" value="UBIQUINONE BIOSYNTHESIS O-METHYLTRANSFERASE, MITOCHONDRIAL"/>
    <property type="match status" value="1"/>
</dbReference>
<organism evidence="8 9">
    <name type="scientific">Aureobasidium melanogenum (strain CBS 110374)</name>
    <name type="common">Aureobasidium pullulans var. melanogenum</name>
    <dbReference type="NCBI Taxonomy" id="1043003"/>
    <lineage>
        <taxon>Eukaryota</taxon>
        <taxon>Fungi</taxon>
        <taxon>Dikarya</taxon>
        <taxon>Ascomycota</taxon>
        <taxon>Pezizomycotina</taxon>
        <taxon>Dothideomycetes</taxon>
        <taxon>Dothideomycetidae</taxon>
        <taxon>Dothideales</taxon>
        <taxon>Saccotheciaceae</taxon>
        <taxon>Aureobasidium</taxon>
    </lineage>
</organism>
<dbReference type="Pfam" id="PF08241">
    <property type="entry name" value="Methyltransf_11"/>
    <property type="match status" value="1"/>
</dbReference>
<dbReference type="STRING" id="1043003.A0A074VTW7"/>
<dbReference type="PANTHER" id="PTHR43464">
    <property type="entry name" value="METHYLTRANSFERASE"/>
    <property type="match status" value="1"/>
</dbReference>
<feature type="region of interest" description="Disordered" evidence="6">
    <location>
        <begin position="27"/>
        <end position="48"/>
    </location>
</feature>
<evidence type="ECO:0000259" key="7">
    <source>
        <dbReference type="Pfam" id="PF08241"/>
    </source>
</evidence>
<feature type="binding site" evidence="5">
    <location>
        <position position="180"/>
    </location>
    <ligand>
        <name>S-adenosyl-L-methionine</name>
        <dbReference type="ChEBI" id="CHEBI:59789"/>
    </ligand>
</feature>
<keyword evidence="5" id="KW-0999">Mitochondrion inner membrane</keyword>
<keyword evidence="9" id="KW-1185">Reference proteome</keyword>
<feature type="binding site" evidence="5">
    <location>
        <position position="129"/>
    </location>
    <ligand>
        <name>S-adenosyl-L-methionine</name>
        <dbReference type="ChEBI" id="CHEBI:59789"/>
    </ligand>
</feature>
<comment type="catalytic activity">
    <reaction evidence="5">
        <text>a 3,4-dihydroxy-5-(all-trans-polyprenyl)benzoate + S-adenosyl-L-methionine = a 4-hydroxy-3-methoxy-5-(all-trans-polyprenyl)benzoate + S-adenosyl-L-homocysteine + H(+)</text>
        <dbReference type="Rhea" id="RHEA:44452"/>
        <dbReference type="Rhea" id="RHEA-COMP:10930"/>
        <dbReference type="Rhea" id="RHEA-COMP:10931"/>
        <dbReference type="ChEBI" id="CHEBI:15378"/>
        <dbReference type="ChEBI" id="CHEBI:57856"/>
        <dbReference type="ChEBI" id="CHEBI:59789"/>
        <dbReference type="ChEBI" id="CHEBI:64694"/>
        <dbReference type="ChEBI" id="CHEBI:84443"/>
        <dbReference type="EC" id="2.1.1.114"/>
    </reaction>
</comment>
<dbReference type="GO" id="GO:0120537">
    <property type="term" value="F:3-demethylubiquinone 3-O-methyltransferase activity"/>
    <property type="evidence" value="ECO:0007669"/>
    <property type="project" value="RHEA"/>
</dbReference>
<comment type="similarity">
    <text evidence="5">Belongs to the class I-like SAM-binding methyltransferase superfamily. UbiG/COQ3 family.</text>
</comment>
<feature type="binding site" evidence="5">
    <location>
        <position position="184"/>
    </location>
    <ligand>
        <name>Mg(2+)</name>
        <dbReference type="ChEBI" id="CHEBI:18420"/>
    </ligand>
</feature>
<comment type="catalytic activity">
    <reaction evidence="5">
        <text>a 3-demethylubiquinone + S-adenosyl-L-methionine = a ubiquinone + S-adenosyl-L-homocysteine</text>
        <dbReference type="Rhea" id="RHEA:81215"/>
        <dbReference type="Rhea" id="RHEA-COMP:9565"/>
        <dbReference type="Rhea" id="RHEA-COMP:19654"/>
        <dbReference type="ChEBI" id="CHEBI:16389"/>
        <dbReference type="ChEBI" id="CHEBI:57856"/>
        <dbReference type="ChEBI" id="CHEBI:59789"/>
        <dbReference type="ChEBI" id="CHEBI:231825"/>
    </reaction>
</comment>
<dbReference type="EC" id="2.1.1.-" evidence="5"/>
<dbReference type="SUPFAM" id="SSF53335">
    <property type="entry name" value="S-adenosyl-L-methionine-dependent methyltransferases"/>
    <property type="match status" value="1"/>
</dbReference>
<feature type="binding site" evidence="5">
    <location>
        <position position="181"/>
    </location>
    <ligand>
        <name>Mg(2+)</name>
        <dbReference type="ChEBI" id="CHEBI:18420"/>
    </ligand>
</feature>
<dbReference type="EMBL" id="KL584830">
    <property type="protein sequence ID" value="KEQ63898.1"/>
    <property type="molecule type" value="Genomic_DNA"/>
</dbReference>
<comment type="catalytic activity">
    <reaction evidence="5">
        <text>a 3-demethylubiquinol + S-adenosyl-L-methionine = a ubiquinol + S-adenosyl-L-homocysteine + H(+)</text>
        <dbReference type="Rhea" id="RHEA:44380"/>
        <dbReference type="Rhea" id="RHEA-COMP:9566"/>
        <dbReference type="Rhea" id="RHEA-COMP:10914"/>
        <dbReference type="ChEBI" id="CHEBI:15378"/>
        <dbReference type="ChEBI" id="CHEBI:17976"/>
        <dbReference type="ChEBI" id="CHEBI:57856"/>
        <dbReference type="ChEBI" id="CHEBI:59789"/>
        <dbReference type="ChEBI" id="CHEBI:84422"/>
        <dbReference type="EC" id="2.1.1.64"/>
    </reaction>
</comment>
<comment type="function">
    <text evidence="5">O-methyltransferase required for two non-consecutive steps during ubiquinone biosynthesis. Catalyzes the 2 O-methylation of 3,4-dihydroxy-5-(all-trans-polyprenyl)benzoic acid into 4-hydroxy-3-methoxy-5-(all-trans-polyprenyl)benzoic acid. Also catalyzes the last step of ubiquinone biosynthesis by mediating methylation of 3-demethylubiquinone into ubiquinone. Also able to mediate the methylation of 3-demethylubiquinol into ubiquinol.</text>
</comment>
<keyword evidence="5" id="KW-0472">Membrane</keyword>
<keyword evidence="1 5" id="KW-0489">Methyltransferase</keyword>
<comment type="subcellular location">
    <subcellularLocation>
        <location evidence="5">Mitochondrion inner membrane</location>
        <topology evidence="5">Peripheral membrane protein</topology>
        <orientation evidence="5">Matrix side</orientation>
    </subcellularLocation>
</comment>
<keyword evidence="5" id="KW-0479">Metal-binding</keyword>
<dbReference type="Gene3D" id="3.40.50.150">
    <property type="entry name" value="Vaccinia Virus protein VP39"/>
    <property type="match status" value="1"/>
</dbReference>
<sequence length="294" mass="32475">MAALRTLRPSALPAGIRQILTSPRIMSYSTPSSAQSSTTPPPKSSVSETEMSHFSALASSWWDPEGPSRILHEMNPLRHVFIQRCRSLYPTDVTKAPKKLRYLDVGCGGGIFAESAARLADTESVTAIDPTIEVLAVAKKHQKSDPLLCEPGRLNYINTAIENLPLPATPDQGVDVLSVFEVIEHVTHPAPFLANCMPHVKPGGWLVLSTISRTWASWFTTKLVAEDIMRIVPPGTHDWHQYINVDEMKAWAAKQPGWSNPMTMGVVYIPGFGWKEIQGSEGWGNYFFAIRKNA</sequence>